<gene>
    <name evidence="2" type="ORF">EJA10_17155</name>
</gene>
<feature type="transmembrane region" description="Helical" evidence="1">
    <location>
        <begin position="7"/>
        <end position="24"/>
    </location>
</feature>
<proteinExistence type="predicted"/>
<evidence type="ECO:0000256" key="1">
    <source>
        <dbReference type="SAM" id="Phobius"/>
    </source>
</evidence>
<reference evidence="3" key="1">
    <citation type="submission" date="2018-12" db="EMBL/GenBank/DDBJ databases">
        <title>Bacillus chawlae sp. nov., Bacillus glennii sp. nov., and Bacillus saganii sp. nov. Isolated from the Vehicle Assembly Building at Kennedy Space Center where the Viking Spacecraft were Assembled.</title>
        <authorList>
            <person name="Seuylemezian A."/>
            <person name="Vaishampayan P."/>
        </authorList>
    </citation>
    <scope>NUCLEOTIDE SEQUENCE [LARGE SCALE GENOMIC DNA]</scope>
    <source>
        <strain evidence="3">DSM 13966</strain>
    </source>
</reference>
<dbReference type="Proteomes" id="UP000279911">
    <property type="component" value="Unassembled WGS sequence"/>
</dbReference>
<accession>A0A3R9KT73</accession>
<name>A0A3R9KT73_9BACI</name>
<sequence length="156" mass="18171">MKKSFQWAMMAFLIMFFISIWTLYTRYQPKPPELEVIVQEQAVEVEPVTYSLKKWGRAAAADTQSDPIIMVKETEPILVDPSDNVKLLFEQTPESVTYYLWDIETGMLAYKELKGYPLKLEKSKVASGDYAMEIRAKWANGYVLYHTRIIVMNNEE</sequence>
<protein>
    <submittedName>
        <fullName evidence="2">Uncharacterized protein</fullName>
    </submittedName>
</protein>
<keyword evidence="1" id="KW-0472">Membrane</keyword>
<organism evidence="2 3">
    <name type="scientific">Mesobacillus subterraneus</name>
    <dbReference type="NCBI Taxonomy" id="285983"/>
    <lineage>
        <taxon>Bacteria</taxon>
        <taxon>Bacillati</taxon>
        <taxon>Bacillota</taxon>
        <taxon>Bacilli</taxon>
        <taxon>Bacillales</taxon>
        <taxon>Bacillaceae</taxon>
        <taxon>Mesobacillus</taxon>
    </lineage>
</organism>
<keyword evidence="1" id="KW-1133">Transmembrane helix</keyword>
<evidence type="ECO:0000313" key="3">
    <source>
        <dbReference type="Proteomes" id="UP000279911"/>
    </source>
</evidence>
<dbReference type="EMBL" id="RSFW01000019">
    <property type="protein sequence ID" value="RSD25533.1"/>
    <property type="molecule type" value="Genomic_DNA"/>
</dbReference>
<keyword evidence="1" id="KW-0812">Transmembrane</keyword>
<dbReference type="OrthoDB" id="2853630at2"/>
<comment type="caution">
    <text evidence="2">The sequence shown here is derived from an EMBL/GenBank/DDBJ whole genome shotgun (WGS) entry which is preliminary data.</text>
</comment>
<dbReference type="AlphaFoldDB" id="A0A3R9KT73"/>
<dbReference type="RefSeq" id="WP_125481252.1">
    <property type="nucleotide sequence ID" value="NZ_RSFW01000019.1"/>
</dbReference>
<evidence type="ECO:0000313" key="2">
    <source>
        <dbReference type="EMBL" id="RSD25533.1"/>
    </source>
</evidence>